<dbReference type="WBParaSite" id="PSAMB.scaffold2850size20903.g19477.t1">
    <property type="protein sequence ID" value="PSAMB.scaffold2850size20903.g19477.t1"/>
    <property type="gene ID" value="PSAMB.scaffold2850size20903.g19477"/>
</dbReference>
<organism evidence="2 3">
    <name type="scientific">Plectus sambesii</name>
    <dbReference type="NCBI Taxonomy" id="2011161"/>
    <lineage>
        <taxon>Eukaryota</taxon>
        <taxon>Metazoa</taxon>
        <taxon>Ecdysozoa</taxon>
        <taxon>Nematoda</taxon>
        <taxon>Chromadorea</taxon>
        <taxon>Plectida</taxon>
        <taxon>Plectina</taxon>
        <taxon>Plectoidea</taxon>
        <taxon>Plectidae</taxon>
        <taxon>Plectus</taxon>
    </lineage>
</organism>
<dbReference type="AlphaFoldDB" id="A0A914W1R3"/>
<sequence>MHFYTFAAVLVHVCFLTFAVSAVEPGEPDVGILRFGRSDFESELPGMMFGKRELPGMMFGKRGVEDMGMMFGKRELPGMMFGKRDVEDMSMMFGKRDLPGMMFGKRELPGMMFGKRDVEDMGLMFGKRPDKVPVANADELYRTMFRTMHGKRDMTMQEMQGTMFGKRLEEPLQPDISADQLAQLASAASLGEKDQVESKSAEKST</sequence>
<keyword evidence="2" id="KW-1185">Reference proteome</keyword>
<feature type="signal peptide" evidence="1">
    <location>
        <begin position="1"/>
        <end position="22"/>
    </location>
</feature>
<keyword evidence="1" id="KW-0732">Signal</keyword>
<protein>
    <submittedName>
        <fullName evidence="3">Uncharacterized protein</fullName>
    </submittedName>
</protein>
<dbReference type="Proteomes" id="UP000887566">
    <property type="component" value="Unplaced"/>
</dbReference>
<reference evidence="3" key="1">
    <citation type="submission" date="2022-11" db="UniProtKB">
        <authorList>
            <consortium name="WormBaseParasite"/>
        </authorList>
    </citation>
    <scope>IDENTIFICATION</scope>
</reference>
<evidence type="ECO:0000313" key="2">
    <source>
        <dbReference type="Proteomes" id="UP000887566"/>
    </source>
</evidence>
<evidence type="ECO:0000256" key="1">
    <source>
        <dbReference type="SAM" id="SignalP"/>
    </source>
</evidence>
<evidence type="ECO:0000313" key="3">
    <source>
        <dbReference type="WBParaSite" id="PSAMB.scaffold2850size20903.g19477.t1"/>
    </source>
</evidence>
<feature type="chain" id="PRO_5037340571" evidence="1">
    <location>
        <begin position="23"/>
        <end position="205"/>
    </location>
</feature>
<proteinExistence type="predicted"/>
<accession>A0A914W1R3</accession>
<name>A0A914W1R3_9BILA</name>